<keyword evidence="3" id="KW-1185">Reference proteome</keyword>
<accession>A0AAD7FHX4</accession>
<name>A0AAD7FHX4_9AGAR</name>
<reference evidence="2" key="1">
    <citation type="submission" date="2023-03" db="EMBL/GenBank/DDBJ databases">
        <title>Massive genome expansion in bonnet fungi (Mycena s.s.) driven by repeated elements and novel gene families across ecological guilds.</title>
        <authorList>
            <consortium name="Lawrence Berkeley National Laboratory"/>
            <person name="Harder C.B."/>
            <person name="Miyauchi S."/>
            <person name="Viragh M."/>
            <person name="Kuo A."/>
            <person name="Thoen E."/>
            <person name="Andreopoulos B."/>
            <person name="Lu D."/>
            <person name="Skrede I."/>
            <person name="Drula E."/>
            <person name="Henrissat B."/>
            <person name="Morin E."/>
            <person name="Kohler A."/>
            <person name="Barry K."/>
            <person name="LaButti K."/>
            <person name="Morin E."/>
            <person name="Salamov A."/>
            <person name="Lipzen A."/>
            <person name="Mereny Z."/>
            <person name="Hegedus B."/>
            <person name="Baldrian P."/>
            <person name="Stursova M."/>
            <person name="Weitz H."/>
            <person name="Taylor A."/>
            <person name="Grigoriev I.V."/>
            <person name="Nagy L.G."/>
            <person name="Martin F."/>
            <person name="Kauserud H."/>
        </authorList>
    </citation>
    <scope>NUCLEOTIDE SEQUENCE</scope>
    <source>
        <strain evidence="2">9284</strain>
    </source>
</reference>
<evidence type="ECO:0000313" key="3">
    <source>
        <dbReference type="Proteomes" id="UP001221142"/>
    </source>
</evidence>
<dbReference type="AlphaFoldDB" id="A0AAD7FHX4"/>
<evidence type="ECO:0000313" key="2">
    <source>
        <dbReference type="EMBL" id="KAJ7621257.1"/>
    </source>
</evidence>
<evidence type="ECO:0000256" key="1">
    <source>
        <dbReference type="SAM" id="MobiDB-lite"/>
    </source>
</evidence>
<comment type="caution">
    <text evidence="2">The sequence shown here is derived from an EMBL/GenBank/DDBJ whole genome shotgun (WGS) entry which is preliminary data.</text>
</comment>
<dbReference type="EMBL" id="JARKIF010000016">
    <property type="protein sequence ID" value="KAJ7621257.1"/>
    <property type="molecule type" value="Genomic_DNA"/>
</dbReference>
<protein>
    <submittedName>
        <fullName evidence="2">Uncharacterized protein</fullName>
    </submittedName>
</protein>
<organism evidence="2 3">
    <name type="scientific">Roridomyces roridus</name>
    <dbReference type="NCBI Taxonomy" id="1738132"/>
    <lineage>
        <taxon>Eukaryota</taxon>
        <taxon>Fungi</taxon>
        <taxon>Dikarya</taxon>
        <taxon>Basidiomycota</taxon>
        <taxon>Agaricomycotina</taxon>
        <taxon>Agaricomycetes</taxon>
        <taxon>Agaricomycetidae</taxon>
        <taxon>Agaricales</taxon>
        <taxon>Marasmiineae</taxon>
        <taxon>Mycenaceae</taxon>
        <taxon>Roridomyces</taxon>
    </lineage>
</organism>
<sequence length="98" mass="10634">MTFFLTDTVDECMAQCDSTSHCTFVNPHYDVNRMGCDASMQLTCSLFTECLSVTANTNCGGQDQGGDEPEPGSPTAIVDSSGYCKSSPTIWGRRIKVY</sequence>
<dbReference type="Proteomes" id="UP001221142">
    <property type="component" value="Unassembled WGS sequence"/>
</dbReference>
<gene>
    <name evidence="2" type="ORF">FB45DRAFT_138485</name>
</gene>
<feature type="region of interest" description="Disordered" evidence="1">
    <location>
        <begin position="61"/>
        <end position="81"/>
    </location>
</feature>
<proteinExistence type="predicted"/>